<comment type="catalytic activity">
    <reaction evidence="4 5">
        <text>L-glutaminyl-[peptide chain release factor] + S-adenosyl-L-methionine = N(5)-methyl-L-glutaminyl-[peptide chain release factor] + S-adenosyl-L-homocysteine + H(+)</text>
        <dbReference type="Rhea" id="RHEA:42896"/>
        <dbReference type="Rhea" id="RHEA-COMP:10271"/>
        <dbReference type="Rhea" id="RHEA-COMP:10272"/>
        <dbReference type="ChEBI" id="CHEBI:15378"/>
        <dbReference type="ChEBI" id="CHEBI:30011"/>
        <dbReference type="ChEBI" id="CHEBI:57856"/>
        <dbReference type="ChEBI" id="CHEBI:59789"/>
        <dbReference type="ChEBI" id="CHEBI:61891"/>
        <dbReference type="EC" id="2.1.1.297"/>
    </reaction>
</comment>
<comment type="caution">
    <text evidence="8">The sequence shown here is derived from an EMBL/GenBank/DDBJ whole genome shotgun (WGS) entry which is preliminary data.</text>
</comment>
<accession>A0ABV3L1H2</accession>
<dbReference type="Pfam" id="PF17827">
    <property type="entry name" value="PrmC_N"/>
    <property type="match status" value="1"/>
</dbReference>
<evidence type="ECO:0000256" key="1">
    <source>
        <dbReference type="ARBA" id="ARBA00022603"/>
    </source>
</evidence>
<keyword evidence="3 5" id="KW-0949">S-adenosyl-L-methionine</keyword>
<dbReference type="InterPro" id="IPR029063">
    <property type="entry name" value="SAM-dependent_MTases_sf"/>
</dbReference>
<dbReference type="PANTHER" id="PTHR18895">
    <property type="entry name" value="HEMK METHYLTRANSFERASE"/>
    <property type="match status" value="1"/>
</dbReference>
<sequence>MTGAQALQAALPRLTAAGIAAPMGDARRLLAHALQVPPGRLTLVLHDPLPEAAQARFEAAIAARATRQPVSQITGTRAFFGRDFHVTPDVLDPRPETEALVLAALDRPAARLLDLGTGSGCILLTLLAEWPEATGLGIDSSAAALAVAGRNARALDVQDRAELRTGDWLTGLAGPFDLIVSNPPYITESDHATLSPEVRDWEPRGALTPGGDGLDAYRRILPGVPALLAEGGRVLLEIGVGQDDDVGRIARAAGFARIACLPDLDGRGRVMALSCG</sequence>
<name>A0ABV3L1H2_9RHOB</name>
<dbReference type="InterPro" id="IPR002052">
    <property type="entry name" value="DNA_methylase_N6_adenine_CS"/>
</dbReference>
<dbReference type="Proteomes" id="UP001553161">
    <property type="component" value="Unassembled WGS sequence"/>
</dbReference>
<comment type="function">
    <text evidence="5">Methylates the class 1 translation termination release factors RF1/PrfA and RF2/PrfB on the glutamine residue of the universally conserved GGQ motif.</text>
</comment>
<gene>
    <name evidence="5 8" type="primary">prmC</name>
    <name evidence="8" type="ORF">AB0T83_01115</name>
</gene>
<keyword evidence="9" id="KW-1185">Reference proteome</keyword>
<dbReference type="Gene3D" id="1.10.8.10">
    <property type="entry name" value="DNA helicase RuvA subunit, C-terminal domain"/>
    <property type="match status" value="1"/>
</dbReference>
<comment type="similarity">
    <text evidence="5">Belongs to the protein N5-glutamine methyltransferase family. PrmC subfamily.</text>
</comment>
<dbReference type="PROSITE" id="PS00092">
    <property type="entry name" value="N6_MTASE"/>
    <property type="match status" value="1"/>
</dbReference>
<evidence type="ECO:0000256" key="5">
    <source>
        <dbReference type="HAMAP-Rule" id="MF_02126"/>
    </source>
</evidence>
<dbReference type="HAMAP" id="MF_02126">
    <property type="entry name" value="RF_methyltr_PrmC"/>
    <property type="match status" value="1"/>
</dbReference>
<dbReference type="SUPFAM" id="SSF53335">
    <property type="entry name" value="S-adenosyl-L-methionine-dependent methyltransferases"/>
    <property type="match status" value="1"/>
</dbReference>
<proteinExistence type="inferred from homology"/>
<feature type="binding site" evidence="5">
    <location>
        <position position="182"/>
    </location>
    <ligand>
        <name>S-adenosyl-L-methionine</name>
        <dbReference type="ChEBI" id="CHEBI:59789"/>
    </ligand>
</feature>
<keyword evidence="1 5" id="KW-0489">Methyltransferase</keyword>
<dbReference type="Pfam" id="PF05175">
    <property type="entry name" value="MTS"/>
    <property type="match status" value="1"/>
</dbReference>
<evidence type="ECO:0000256" key="4">
    <source>
        <dbReference type="ARBA" id="ARBA00048391"/>
    </source>
</evidence>
<feature type="binding site" evidence="5">
    <location>
        <position position="168"/>
    </location>
    <ligand>
        <name>S-adenosyl-L-methionine</name>
        <dbReference type="ChEBI" id="CHEBI:59789"/>
    </ligand>
</feature>
<evidence type="ECO:0000259" key="6">
    <source>
        <dbReference type="Pfam" id="PF05175"/>
    </source>
</evidence>
<organism evidence="8 9">
    <name type="scientific">Meridianimarinicoccus marinus</name>
    <dbReference type="NCBI Taxonomy" id="3231483"/>
    <lineage>
        <taxon>Bacteria</taxon>
        <taxon>Pseudomonadati</taxon>
        <taxon>Pseudomonadota</taxon>
        <taxon>Alphaproteobacteria</taxon>
        <taxon>Rhodobacterales</taxon>
        <taxon>Paracoccaceae</taxon>
        <taxon>Meridianimarinicoccus</taxon>
    </lineage>
</organism>
<feature type="domain" description="Release factor glutamine methyltransferase N-terminal" evidence="7">
    <location>
        <begin position="5"/>
        <end position="75"/>
    </location>
</feature>
<evidence type="ECO:0000256" key="3">
    <source>
        <dbReference type="ARBA" id="ARBA00022691"/>
    </source>
</evidence>
<dbReference type="GO" id="GO:0102559">
    <property type="term" value="F:peptide chain release factor N(5)-glutamine methyltransferase activity"/>
    <property type="evidence" value="ECO:0007669"/>
    <property type="project" value="UniProtKB-EC"/>
</dbReference>
<evidence type="ECO:0000259" key="7">
    <source>
        <dbReference type="Pfam" id="PF17827"/>
    </source>
</evidence>
<feature type="binding site" evidence="5">
    <location>
        <begin position="182"/>
        <end position="185"/>
    </location>
    <ligand>
        <name>substrate</name>
    </ligand>
</feature>
<dbReference type="NCBIfam" id="TIGR00536">
    <property type="entry name" value="hemK_fam"/>
    <property type="match status" value="1"/>
</dbReference>
<dbReference type="CDD" id="cd02440">
    <property type="entry name" value="AdoMet_MTases"/>
    <property type="match status" value="1"/>
</dbReference>
<dbReference type="EMBL" id="JBFBVU010000001">
    <property type="protein sequence ID" value="MEV8465381.1"/>
    <property type="molecule type" value="Genomic_DNA"/>
</dbReference>
<dbReference type="InterPro" id="IPR050320">
    <property type="entry name" value="N5-glutamine_MTase"/>
</dbReference>
<dbReference type="InterPro" id="IPR040758">
    <property type="entry name" value="PrmC_N"/>
</dbReference>
<dbReference type="RefSeq" id="WP_366190818.1">
    <property type="nucleotide sequence ID" value="NZ_JBFBVU010000001.1"/>
</dbReference>
<dbReference type="GO" id="GO:0032259">
    <property type="term" value="P:methylation"/>
    <property type="evidence" value="ECO:0007669"/>
    <property type="project" value="UniProtKB-KW"/>
</dbReference>
<feature type="domain" description="Methyltransferase small" evidence="6">
    <location>
        <begin position="99"/>
        <end position="190"/>
    </location>
</feature>
<dbReference type="InterPro" id="IPR019874">
    <property type="entry name" value="RF_methyltr_PrmC"/>
</dbReference>
<dbReference type="PANTHER" id="PTHR18895:SF74">
    <property type="entry name" value="MTRF1L RELEASE FACTOR GLUTAMINE METHYLTRANSFERASE"/>
    <property type="match status" value="1"/>
</dbReference>
<reference evidence="8 9" key="1">
    <citation type="submission" date="2024-07" db="EMBL/GenBank/DDBJ databases">
        <authorList>
            <person name="Kang M."/>
        </authorList>
    </citation>
    <scope>NUCLEOTIDE SEQUENCE [LARGE SCALE GENOMIC DNA]</scope>
    <source>
        <strain evidence="8 9">DFM31</strain>
    </source>
</reference>
<feature type="binding site" evidence="5">
    <location>
        <begin position="116"/>
        <end position="120"/>
    </location>
    <ligand>
        <name>S-adenosyl-L-methionine</name>
        <dbReference type="ChEBI" id="CHEBI:59789"/>
    </ligand>
</feature>
<dbReference type="InterPro" id="IPR007848">
    <property type="entry name" value="Small_mtfrase_dom"/>
</dbReference>
<keyword evidence="2 5" id="KW-0808">Transferase</keyword>
<evidence type="ECO:0000313" key="8">
    <source>
        <dbReference type="EMBL" id="MEV8465381.1"/>
    </source>
</evidence>
<dbReference type="InterPro" id="IPR004556">
    <property type="entry name" value="HemK-like"/>
</dbReference>
<dbReference type="EC" id="2.1.1.297" evidence="5"/>
<dbReference type="Gene3D" id="3.40.50.150">
    <property type="entry name" value="Vaccinia Virus protein VP39"/>
    <property type="match status" value="1"/>
</dbReference>
<dbReference type="NCBIfam" id="TIGR03534">
    <property type="entry name" value="RF_mod_PrmC"/>
    <property type="match status" value="1"/>
</dbReference>
<evidence type="ECO:0000256" key="2">
    <source>
        <dbReference type="ARBA" id="ARBA00022679"/>
    </source>
</evidence>
<evidence type="ECO:0000313" key="9">
    <source>
        <dbReference type="Proteomes" id="UP001553161"/>
    </source>
</evidence>
<feature type="binding site" evidence="5">
    <location>
        <position position="139"/>
    </location>
    <ligand>
        <name>S-adenosyl-L-methionine</name>
        <dbReference type="ChEBI" id="CHEBI:59789"/>
    </ligand>
</feature>
<protein>
    <recommendedName>
        <fullName evidence="5">Release factor glutamine methyltransferase</fullName>
        <shortName evidence="5">RF MTase</shortName>
        <ecNumber evidence="5">2.1.1.297</ecNumber>
    </recommendedName>
    <alternativeName>
        <fullName evidence="5">N5-glutamine methyltransferase PrmC</fullName>
    </alternativeName>
    <alternativeName>
        <fullName evidence="5">Protein-(glutamine-N5) MTase PrmC</fullName>
    </alternativeName>
    <alternativeName>
        <fullName evidence="5">Protein-glutamine N-methyltransferase PrmC</fullName>
    </alternativeName>
</protein>